<feature type="transmembrane region" description="Helical" evidence="5">
    <location>
        <begin position="29"/>
        <end position="49"/>
    </location>
</feature>
<dbReference type="AlphaFoldDB" id="A0A8J4AJ99"/>
<reference evidence="7" key="1">
    <citation type="journal article" date="2021" name="Int. J. Syst. Evol. Microbiol.">
        <title>Actinocatenispora comari sp. nov., an endophytic actinomycete isolated from aerial parts of Comarum salesowianum.</title>
        <authorList>
            <person name="Oyunbileg N."/>
            <person name="Iizaka Y."/>
            <person name="Hamada M."/>
            <person name="Davaapurev B.O."/>
            <person name="Fukumoto A."/>
            <person name="Tsetseg B."/>
            <person name="Kato F."/>
            <person name="Tamura T."/>
            <person name="Batkhuu J."/>
            <person name="Anzai Y."/>
        </authorList>
    </citation>
    <scope>NUCLEOTIDE SEQUENCE [LARGE SCALE GENOMIC DNA]</scope>
    <source>
        <strain evidence="7">NUM-2625</strain>
    </source>
</reference>
<evidence type="ECO:0000256" key="5">
    <source>
        <dbReference type="SAM" id="Phobius"/>
    </source>
</evidence>
<evidence type="ECO:0000256" key="1">
    <source>
        <dbReference type="ARBA" id="ARBA00004141"/>
    </source>
</evidence>
<keyword evidence="4 5" id="KW-0472">Membrane</keyword>
<organism evidence="6 7">
    <name type="scientific">Actinocatenispora comari</name>
    <dbReference type="NCBI Taxonomy" id="2807577"/>
    <lineage>
        <taxon>Bacteria</taxon>
        <taxon>Bacillati</taxon>
        <taxon>Actinomycetota</taxon>
        <taxon>Actinomycetes</taxon>
        <taxon>Micromonosporales</taxon>
        <taxon>Micromonosporaceae</taxon>
        <taxon>Actinocatenispora</taxon>
    </lineage>
</organism>
<comment type="caution">
    <text evidence="6">The sequence shown here is derived from an EMBL/GenBank/DDBJ whole genome shotgun (WGS) entry which is preliminary data.</text>
</comment>
<dbReference type="PANTHER" id="PTHR36974:SF1">
    <property type="entry name" value="DOXX FAMILY MEMBRANE PROTEIN"/>
    <property type="match status" value="1"/>
</dbReference>
<dbReference type="GO" id="GO:0016020">
    <property type="term" value="C:membrane"/>
    <property type="evidence" value="ECO:0007669"/>
    <property type="project" value="UniProtKB-SubCell"/>
</dbReference>
<proteinExistence type="predicted"/>
<name>A0A8J4AJ99_9ACTN</name>
<evidence type="ECO:0000256" key="4">
    <source>
        <dbReference type="ARBA" id="ARBA00023136"/>
    </source>
</evidence>
<evidence type="ECO:0000313" key="6">
    <source>
        <dbReference type="EMBL" id="GIL30747.1"/>
    </source>
</evidence>
<evidence type="ECO:0000313" key="7">
    <source>
        <dbReference type="Proteomes" id="UP000614996"/>
    </source>
</evidence>
<dbReference type="Pfam" id="PF07681">
    <property type="entry name" value="DoxX"/>
    <property type="match status" value="1"/>
</dbReference>
<gene>
    <name evidence="6" type="ORF">NUM_60010</name>
</gene>
<evidence type="ECO:0000256" key="2">
    <source>
        <dbReference type="ARBA" id="ARBA00022692"/>
    </source>
</evidence>
<keyword evidence="2 5" id="KW-0812">Transmembrane</keyword>
<keyword evidence="3 5" id="KW-1133">Transmembrane helix</keyword>
<sequence length="154" mass="15888">MAPFVVLLVVTLAVRLAGALGVRPARSWLVALRGGVAAMFVLTGVSHFVGMRAELIEMVPAGLPAPGLLVTVSGVLELLGAAGVLWRRTAPLAAGCLAVLLLALFPANVHAALAGLSDAPEDALLPRTLMQLVFLAATIAIPLDHLRRHRAATA</sequence>
<dbReference type="InterPro" id="IPR032808">
    <property type="entry name" value="DoxX"/>
</dbReference>
<dbReference type="PANTHER" id="PTHR36974">
    <property type="entry name" value="MEMBRANE PROTEIN-RELATED"/>
    <property type="match status" value="1"/>
</dbReference>
<accession>A0A8J4AJ99</accession>
<dbReference type="RefSeq" id="WP_207128342.1">
    <property type="nucleotide sequence ID" value="NZ_BOPO01000126.1"/>
</dbReference>
<feature type="transmembrane region" description="Helical" evidence="5">
    <location>
        <begin position="92"/>
        <end position="112"/>
    </location>
</feature>
<keyword evidence="7" id="KW-1185">Reference proteome</keyword>
<evidence type="ECO:0008006" key="8">
    <source>
        <dbReference type="Google" id="ProtNLM"/>
    </source>
</evidence>
<dbReference type="EMBL" id="BOPO01000126">
    <property type="protein sequence ID" value="GIL30747.1"/>
    <property type="molecule type" value="Genomic_DNA"/>
</dbReference>
<dbReference type="Proteomes" id="UP000614996">
    <property type="component" value="Unassembled WGS sequence"/>
</dbReference>
<protein>
    <recommendedName>
        <fullName evidence="8">DoxX family membrane protein</fullName>
    </recommendedName>
</protein>
<feature type="transmembrane region" description="Helical" evidence="5">
    <location>
        <begin position="61"/>
        <end position="86"/>
    </location>
</feature>
<feature type="transmembrane region" description="Helical" evidence="5">
    <location>
        <begin position="124"/>
        <end position="143"/>
    </location>
</feature>
<evidence type="ECO:0000256" key="3">
    <source>
        <dbReference type="ARBA" id="ARBA00022989"/>
    </source>
</evidence>
<comment type="subcellular location">
    <subcellularLocation>
        <location evidence="1">Membrane</location>
        <topology evidence="1">Multi-pass membrane protein</topology>
    </subcellularLocation>
</comment>